<proteinExistence type="predicted"/>
<name>A0A0A8XW31_ARUDO</name>
<evidence type="ECO:0000313" key="1">
    <source>
        <dbReference type="EMBL" id="JAD18179.1"/>
    </source>
</evidence>
<sequence>MVPPKKNVVTTSMVVAKLYFDVTS</sequence>
<reference evidence="1" key="1">
    <citation type="submission" date="2014-09" db="EMBL/GenBank/DDBJ databases">
        <authorList>
            <person name="Magalhaes I.L.F."/>
            <person name="Oliveira U."/>
            <person name="Santos F.R."/>
            <person name="Vidigal T.H.D.A."/>
            <person name="Brescovit A.D."/>
            <person name="Santos A.J."/>
        </authorList>
    </citation>
    <scope>NUCLEOTIDE SEQUENCE</scope>
    <source>
        <tissue evidence="1">Shoot tissue taken approximately 20 cm above the soil surface</tissue>
    </source>
</reference>
<accession>A0A0A8XW31</accession>
<organism evidence="1">
    <name type="scientific">Arundo donax</name>
    <name type="common">Giant reed</name>
    <name type="synonym">Donax arundinaceus</name>
    <dbReference type="NCBI Taxonomy" id="35708"/>
    <lineage>
        <taxon>Eukaryota</taxon>
        <taxon>Viridiplantae</taxon>
        <taxon>Streptophyta</taxon>
        <taxon>Embryophyta</taxon>
        <taxon>Tracheophyta</taxon>
        <taxon>Spermatophyta</taxon>
        <taxon>Magnoliopsida</taxon>
        <taxon>Liliopsida</taxon>
        <taxon>Poales</taxon>
        <taxon>Poaceae</taxon>
        <taxon>PACMAD clade</taxon>
        <taxon>Arundinoideae</taxon>
        <taxon>Arundineae</taxon>
        <taxon>Arundo</taxon>
    </lineage>
</organism>
<protein>
    <submittedName>
        <fullName evidence="1">Uncharacterized protein</fullName>
    </submittedName>
</protein>
<dbReference type="AlphaFoldDB" id="A0A0A8XW31"/>
<dbReference type="EMBL" id="GBRH01279716">
    <property type="protein sequence ID" value="JAD18179.1"/>
    <property type="molecule type" value="Transcribed_RNA"/>
</dbReference>
<reference evidence="1" key="2">
    <citation type="journal article" date="2015" name="Data Brief">
        <title>Shoot transcriptome of the giant reed, Arundo donax.</title>
        <authorList>
            <person name="Barrero R.A."/>
            <person name="Guerrero F.D."/>
            <person name="Moolhuijzen P."/>
            <person name="Goolsby J.A."/>
            <person name="Tidwell J."/>
            <person name="Bellgard S.E."/>
            <person name="Bellgard M.I."/>
        </authorList>
    </citation>
    <scope>NUCLEOTIDE SEQUENCE</scope>
    <source>
        <tissue evidence="1">Shoot tissue taken approximately 20 cm above the soil surface</tissue>
    </source>
</reference>